<dbReference type="STRING" id="392484.LP43_1444"/>
<protein>
    <submittedName>
        <fullName evidence="1">Uncharacterized protein</fullName>
    </submittedName>
</protein>
<organism evidence="1 2">
    <name type="scientific">Methylophaga thiooxydans</name>
    <dbReference type="NCBI Taxonomy" id="392484"/>
    <lineage>
        <taxon>Bacteria</taxon>
        <taxon>Pseudomonadati</taxon>
        <taxon>Pseudomonadota</taxon>
        <taxon>Gammaproteobacteria</taxon>
        <taxon>Thiotrichales</taxon>
        <taxon>Piscirickettsiaceae</taxon>
        <taxon>Methylophaga</taxon>
    </lineage>
</organism>
<evidence type="ECO:0000313" key="1">
    <source>
        <dbReference type="EMBL" id="KGM06949.1"/>
    </source>
</evidence>
<evidence type="ECO:0000313" key="2">
    <source>
        <dbReference type="Proteomes" id="UP000029999"/>
    </source>
</evidence>
<dbReference type="AlphaFoldDB" id="A0A0A0BIK4"/>
<dbReference type="EMBL" id="JRQD01000003">
    <property type="protein sequence ID" value="KGM06949.1"/>
    <property type="molecule type" value="Genomic_DNA"/>
</dbReference>
<dbReference type="Proteomes" id="UP000029999">
    <property type="component" value="Unassembled WGS sequence"/>
</dbReference>
<name>A0A0A0BIK4_9GAMM</name>
<proteinExistence type="predicted"/>
<gene>
    <name evidence="1" type="ORF">LP43_1444</name>
</gene>
<dbReference type="RefSeq" id="WP_036313695.1">
    <property type="nucleotide sequence ID" value="NZ_JRQD01000003.1"/>
</dbReference>
<reference evidence="1 2" key="1">
    <citation type="submission" date="2014-09" db="EMBL/GenBank/DDBJ databases">
        <authorList>
            <person name="Grob C."/>
            <person name="Taubert M."/>
            <person name="Howat A.M."/>
            <person name="Burns O.J."/>
            <person name="Dixon J.L."/>
            <person name="Chen Y."/>
            <person name="Murrell J.C."/>
        </authorList>
    </citation>
    <scope>NUCLEOTIDE SEQUENCE [LARGE SCALE GENOMIC DNA]</scope>
    <source>
        <strain evidence="1">L4</strain>
    </source>
</reference>
<comment type="caution">
    <text evidence="1">The sequence shown here is derived from an EMBL/GenBank/DDBJ whole genome shotgun (WGS) entry which is preliminary data.</text>
</comment>
<accession>A0A0A0BIK4</accession>
<sequence length="325" mass="37070">MDKLPKLVKPYYSLQQTCDRLKAAGADVKDIADVYWLHREGLLEIKLLLDKDFVLVSKDSIVPNFSGNKFSFSPTARQIENAKESLARLPGYIEQDLESQIDTVNTATFMIPSEFFPMDKGKVEVSIAENELTSVQWLVECLRKRISSDYGQSTASDAIESLEGFLLNLLESSGKRPIENLSDLVVRKIDSECSAEVASSVTKAFEDFSHYPSEKVTRIARLVEYNGKLEDEGELIFIEPDYPIVVTPHRMIGSYVRWRESNYFEKIEIDSERSPRGAVAVEYSSKIYFVCRALPDIAMGTSFEFTDTHDQKHLVFFLLRKKRVF</sequence>